<evidence type="ECO:0000256" key="1">
    <source>
        <dbReference type="SAM" id="MobiDB-lite"/>
    </source>
</evidence>
<dbReference type="EMBL" id="JASWJB010000330">
    <property type="protein sequence ID" value="KAK2591503.1"/>
    <property type="molecule type" value="Genomic_DNA"/>
</dbReference>
<feature type="compositionally biased region" description="Basic and acidic residues" evidence="1">
    <location>
        <begin position="400"/>
        <end position="423"/>
    </location>
</feature>
<proteinExistence type="predicted"/>
<accession>A0AAJ0CEB3</accession>
<name>A0AAJ0CEB3_9HYPO</name>
<dbReference type="Proteomes" id="UP001251528">
    <property type="component" value="Unassembled WGS sequence"/>
</dbReference>
<feature type="region of interest" description="Disordered" evidence="1">
    <location>
        <begin position="295"/>
        <end position="337"/>
    </location>
</feature>
<feature type="compositionally biased region" description="Basic and acidic residues" evidence="1">
    <location>
        <begin position="553"/>
        <end position="570"/>
    </location>
</feature>
<dbReference type="AlphaFoldDB" id="A0AAJ0CEB3"/>
<organism evidence="2 3">
    <name type="scientific">Conoideocrella luteorostrata</name>
    <dbReference type="NCBI Taxonomy" id="1105319"/>
    <lineage>
        <taxon>Eukaryota</taxon>
        <taxon>Fungi</taxon>
        <taxon>Dikarya</taxon>
        <taxon>Ascomycota</taxon>
        <taxon>Pezizomycotina</taxon>
        <taxon>Sordariomycetes</taxon>
        <taxon>Hypocreomycetidae</taxon>
        <taxon>Hypocreales</taxon>
        <taxon>Clavicipitaceae</taxon>
        <taxon>Conoideocrella</taxon>
    </lineage>
</organism>
<feature type="region of interest" description="Disordered" evidence="1">
    <location>
        <begin position="377"/>
        <end position="470"/>
    </location>
</feature>
<comment type="caution">
    <text evidence="2">The sequence shown here is derived from an EMBL/GenBank/DDBJ whole genome shotgun (WGS) entry which is preliminary data.</text>
</comment>
<sequence>MDLTVPTPEGPFESITFLGDRMDWPAWYDDVTTISKALDVWKYVNPDVQTDICEPTKPSLPPRPQLNYLTTREPYETDKVFDLRAEQERHSHSLSVREYDILYEQYRMHVADYLQRLTDYTTSKDRLQKLYRIIYRSIPDRYRAYLKLDNADTPRSMVRSLRARIKPSSDKDRAAVALRMFNSKLNVQPTDDMQEFIEAVALATAELHRFKGNKFDEGTAAKDLLRALQVLDKPFADAWSGKEGKKSVLGIVEEFKHKMRRDDDTPYLREEDVGAQPVHIMETFQSTYVPFVNDSGSDLHQDPVPDPIPMFDVEVNENGSSNGHGGSKSAKKGKRGNGDVAMMEEFAKSKGVDAPALLDQVSKAGVDIDMSPAEKFSQLKKEKHSKAKKGDATNGFVGEKSSKKKDLDAPQTEKHTKPRKDDVTNGPTADKFSKKAQNDTPGGDKLSGSRNGTADFPPKEKPLKSKKKTEAASLIMTNCPGCEMRHLVRDDAWWENCYVYYKLSGLENVPDNFYVTDRKLDLVFSRLQDCPEEMRRSEAWASGKNGSNGNSGKTDKTEKSGKKGKGDKSKGANGAVKQPQKQNETEELDWW</sequence>
<keyword evidence="3" id="KW-1185">Reference proteome</keyword>
<feature type="compositionally biased region" description="Low complexity" evidence="1">
    <location>
        <begin position="542"/>
        <end position="552"/>
    </location>
</feature>
<feature type="region of interest" description="Disordered" evidence="1">
    <location>
        <begin position="535"/>
        <end position="591"/>
    </location>
</feature>
<protein>
    <submittedName>
        <fullName evidence="2">Uncharacterized protein</fullName>
    </submittedName>
</protein>
<evidence type="ECO:0000313" key="3">
    <source>
        <dbReference type="Proteomes" id="UP001251528"/>
    </source>
</evidence>
<gene>
    <name evidence="2" type="ORF">QQS21_010801</name>
</gene>
<reference evidence="2" key="1">
    <citation type="submission" date="2023-06" db="EMBL/GenBank/DDBJ databases">
        <title>Conoideocrella luteorostrata (Hypocreales: Clavicipitaceae), a potential biocontrol fungus for elongate hemlock scale in United States Christmas tree production areas.</title>
        <authorList>
            <person name="Barrett H."/>
            <person name="Lovett B."/>
            <person name="Macias A.M."/>
            <person name="Stajich J.E."/>
            <person name="Kasson M.T."/>
        </authorList>
    </citation>
    <scope>NUCLEOTIDE SEQUENCE</scope>
    <source>
        <strain evidence="2">ARSEF 14590</strain>
    </source>
</reference>
<evidence type="ECO:0000313" key="2">
    <source>
        <dbReference type="EMBL" id="KAK2591503.1"/>
    </source>
</evidence>